<feature type="region of interest" description="Disordered" evidence="1">
    <location>
        <begin position="1"/>
        <end position="22"/>
    </location>
</feature>
<accession>A0A163EWQ3</accession>
<dbReference type="EMBL" id="JYNV01000179">
    <property type="protein sequence ID" value="KZM23978.1"/>
    <property type="molecule type" value="Genomic_DNA"/>
</dbReference>
<organism evidence="2 3">
    <name type="scientific">Didymella rabiei</name>
    <name type="common">Chickpea ascochyta blight fungus</name>
    <name type="synonym">Mycosphaerella rabiei</name>
    <dbReference type="NCBI Taxonomy" id="5454"/>
    <lineage>
        <taxon>Eukaryota</taxon>
        <taxon>Fungi</taxon>
        <taxon>Dikarya</taxon>
        <taxon>Ascomycota</taxon>
        <taxon>Pezizomycotina</taxon>
        <taxon>Dothideomycetes</taxon>
        <taxon>Pleosporomycetidae</taxon>
        <taxon>Pleosporales</taxon>
        <taxon>Pleosporineae</taxon>
        <taxon>Didymellaceae</taxon>
        <taxon>Ascochyta</taxon>
    </lineage>
</organism>
<comment type="caution">
    <text evidence="2">The sequence shown here is derived from an EMBL/GenBank/DDBJ whole genome shotgun (WGS) entry which is preliminary data.</text>
</comment>
<keyword evidence="3" id="KW-1185">Reference proteome</keyword>
<evidence type="ECO:0000256" key="1">
    <source>
        <dbReference type="SAM" id="MobiDB-lite"/>
    </source>
</evidence>
<reference evidence="2 3" key="1">
    <citation type="journal article" date="2016" name="Sci. Rep.">
        <title>Draft genome sequencing and secretome analysis of fungal phytopathogen Ascochyta rabiei provides insight into the necrotrophic effector repertoire.</title>
        <authorList>
            <person name="Verma S."/>
            <person name="Gazara R.K."/>
            <person name="Nizam S."/>
            <person name="Parween S."/>
            <person name="Chattopadhyay D."/>
            <person name="Verma P.K."/>
        </authorList>
    </citation>
    <scope>NUCLEOTIDE SEQUENCE [LARGE SCALE GENOMIC DNA]</scope>
    <source>
        <strain evidence="2 3">ArDII</strain>
    </source>
</reference>
<name>A0A163EWQ3_DIDRA</name>
<gene>
    <name evidence="2" type="ORF">ST47_g4865</name>
</gene>
<dbReference type="AlphaFoldDB" id="A0A163EWQ3"/>
<protein>
    <submittedName>
        <fullName evidence="2">Uncharacterized protein</fullName>
    </submittedName>
</protein>
<evidence type="ECO:0000313" key="2">
    <source>
        <dbReference type="EMBL" id="KZM23978.1"/>
    </source>
</evidence>
<proteinExistence type="predicted"/>
<dbReference type="Proteomes" id="UP000076837">
    <property type="component" value="Unassembled WGS sequence"/>
</dbReference>
<sequence>MSPSTSTSLSASTSTSTSTTSTNDIHKSLAHLNLHDSAVLPRQPWNVPAGEYVRTDGTVIYIGDVFLYREARERDGSANWSHAWMGEGYSVEAA</sequence>
<evidence type="ECO:0000313" key="3">
    <source>
        <dbReference type="Proteomes" id="UP000076837"/>
    </source>
</evidence>